<dbReference type="PANTHER" id="PTHR33988:SF3">
    <property type="entry name" value="ENDORIBONUCLEASE TOXIN CHPB-RELATED"/>
    <property type="match status" value="1"/>
</dbReference>
<dbReference type="AlphaFoldDB" id="A0A840AWT9"/>
<dbReference type="SUPFAM" id="SSF50118">
    <property type="entry name" value="Cell growth inhibitor/plasmid maintenance toxic component"/>
    <property type="match status" value="1"/>
</dbReference>
<proteinExistence type="predicted"/>
<reference evidence="1 2" key="1">
    <citation type="submission" date="2020-08" db="EMBL/GenBank/DDBJ databases">
        <title>Genomic Encyclopedia of Type Strains, Phase IV (KMG-IV): sequencing the most valuable type-strain genomes for metagenomic binning, comparative biology and taxonomic classification.</title>
        <authorList>
            <person name="Goeker M."/>
        </authorList>
    </citation>
    <scope>NUCLEOTIDE SEQUENCE [LARGE SCALE GENOMIC DNA]</scope>
    <source>
        <strain evidence="1 2">DSM 25966</strain>
    </source>
</reference>
<dbReference type="Gene3D" id="2.30.30.110">
    <property type="match status" value="1"/>
</dbReference>
<dbReference type="GO" id="GO:0016787">
    <property type="term" value="F:hydrolase activity"/>
    <property type="evidence" value="ECO:0007669"/>
    <property type="project" value="UniProtKB-KW"/>
</dbReference>
<comment type="caution">
    <text evidence="1">The sequence shown here is derived from an EMBL/GenBank/DDBJ whole genome shotgun (WGS) entry which is preliminary data.</text>
</comment>
<dbReference type="EC" id="3.1.-.-" evidence="1"/>
<evidence type="ECO:0000313" key="1">
    <source>
        <dbReference type="EMBL" id="MBB3932865.1"/>
    </source>
</evidence>
<dbReference type="RefSeq" id="WP_183400526.1">
    <property type="nucleotide sequence ID" value="NZ_JACIDS010000005.1"/>
</dbReference>
<dbReference type="EMBL" id="JACIDS010000005">
    <property type="protein sequence ID" value="MBB3932865.1"/>
    <property type="molecule type" value="Genomic_DNA"/>
</dbReference>
<dbReference type="InterPro" id="IPR003477">
    <property type="entry name" value="PemK-like"/>
</dbReference>
<dbReference type="InterPro" id="IPR011067">
    <property type="entry name" value="Plasmid_toxin/cell-grow_inhib"/>
</dbReference>
<name>A0A840AWT9_9HYPH</name>
<organism evidence="1 2">
    <name type="scientific">Kaistia hirudinis</name>
    <dbReference type="NCBI Taxonomy" id="1293440"/>
    <lineage>
        <taxon>Bacteria</taxon>
        <taxon>Pseudomonadati</taxon>
        <taxon>Pseudomonadota</taxon>
        <taxon>Alphaproteobacteria</taxon>
        <taxon>Hyphomicrobiales</taxon>
        <taxon>Kaistiaceae</taxon>
        <taxon>Kaistia</taxon>
    </lineage>
</organism>
<dbReference type="GO" id="GO:0004521">
    <property type="term" value="F:RNA endonuclease activity"/>
    <property type="evidence" value="ECO:0007669"/>
    <property type="project" value="TreeGrafter"/>
</dbReference>
<dbReference type="GO" id="GO:0003677">
    <property type="term" value="F:DNA binding"/>
    <property type="evidence" value="ECO:0007669"/>
    <property type="project" value="InterPro"/>
</dbReference>
<dbReference type="PANTHER" id="PTHR33988">
    <property type="entry name" value="ENDORIBONUCLEASE MAZF-RELATED"/>
    <property type="match status" value="1"/>
</dbReference>
<keyword evidence="1" id="KW-0378">Hydrolase</keyword>
<gene>
    <name evidence="1" type="ORF">GGR25_003929</name>
</gene>
<accession>A0A840AWT9</accession>
<dbReference type="GO" id="GO:0016075">
    <property type="term" value="P:rRNA catabolic process"/>
    <property type="evidence" value="ECO:0007669"/>
    <property type="project" value="TreeGrafter"/>
</dbReference>
<dbReference type="Proteomes" id="UP000553963">
    <property type="component" value="Unassembled WGS sequence"/>
</dbReference>
<dbReference type="GO" id="GO:0006402">
    <property type="term" value="P:mRNA catabolic process"/>
    <property type="evidence" value="ECO:0007669"/>
    <property type="project" value="TreeGrafter"/>
</dbReference>
<protein>
    <submittedName>
        <fullName evidence="1">mRNA interferase MazF</fullName>
        <ecNumber evidence="1">3.1.-.-</ecNumber>
    </submittedName>
</protein>
<evidence type="ECO:0000313" key="2">
    <source>
        <dbReference type="Proteomes" id="UP000553963"/>
    </source>
</evidence>
<sequence>MIADAGDLVWCDFTPTLGTEQSGRRPALILSPRAYNIASGRSIACPVSSTTGDWAWNLSLPEGLGTKGVVLVDQVRAVHNETRLFRLIERVPDVFLAEVRARLAPLLGMN</sequence>
<keyword evidence="2" id="KW-1185">Reference proteome</keyword>
<dbReference type="Pfam" id="PF02452">
    <property type="entry name" value="PemK_toxin"/>
    <property type="match status" value="1"/>
</dbReference>